<feature type="compositionally biased region" description="Low complexity" evidence="1">
    <location>
        <begin position="48"/>
        <end position="61"/>
    </location>
</feature>
<dbReference type="InterPro" id="IPR012337">
    <property type="entry name" value="RNaseH-like_sf"/>
</dbReference>
<evidence type="ECO:0000256" key="1">
    <source>
        <dbReference type="SAM" id="MobiDB-lite"/>
    </source>
</evidence>
<keyword evidence="4" id="KW-1185">Reference proteome</keyword>
<evidence type="ECO:0000259" key="2">
    <source>
        <dbReference type="Pfam" id="PF03732"/>
    </source>
</evidence>
<feature type="region of interest" description="Disordered" evidence="1">
    <location>
        <begin position="1428"/>
        <end position="1463"/>
    </location>
</feature>
<dbReference type="InterPro" id="IPR005162">
    <property type="entry name" value="Retrotrans_gag_dom"/>
</dbReference>
<proteinExistence type="predicted"/>
<protein>
    <recommendedName>
        <fullName evidence="2">Retrotransposon gag domain-containing protein</fullName>
    </recommendedName>
</protein>
<accession>A0AAV8VJ02</accession>
<organism evidence="3 4">
    <name type="scientific">Exocentrus adspersus</name>
    <dbReference type="NCBI Taxonomy" id="1586481"/>
    <lineage>
        <taxon>Eukaryota</taxon>
        <taxon>Metazoa</taxon>
        <taxon>Ecdysozoa</taxon>
        <taxon>Arthropoda</taxon>
        <taxon>Hexapoda</taxon>
        <taxon>Insecta</taxon>
        <taxon>Pterygota</taxon>
        <taxon>Neoptera</taxon>
        <taxon>Endopterygota</taxon>
        <taxon>Coleoptera</taxon>
        <taxon>Polyphaga</taxon>
        <taxon>Cucujiformia</taxon>
        <taxon>Chrysomeloidea</taxon>
        <taxon>Cerambycidae</taxon>
        <taxon>Lamiinae</taxon>
        <taxon>Acanthocinini</taxon>
        <taxon>Exocentrus</taxon>
    </lineage>
</organism>
<dbReference type="Pfam" id="PF03732">
    <property type="entry name" value="Retrotrans_gag"/>
    <property type="match status" value="1"/>
</dbReference>
<feature type="compositionally biased region" description="Basic residues" evidence="1">
    <location>
        <begin position="240"/>
        <end position="256"/>
    </location>
</feature>
<dbReference type="PANTHER" id="PTHR37162:SF10">
    <property type="entry name" value="DUF4371 DOMAIN-CONTAINING PROTEIN"/>
    <property type="match status" value="1"/>
</dbReference>
<evidence type="ECO:0000313" key="4">
    <source>
        <dbReference type="Proteomes" id="UP001159042"/>
    </source>
</evidence>
<comment type="caution">
    <text evidence="3">The sequence shown here is derived from an EMBL/GenBank/DDBJ whole genome shotgun (WGS) entry which is preliminary data.</text>
</comment>
<name>A0AAV8VJ02_9CUCU</name>
<dbReference type="SUPFAM" id="SSF53098">
    <property type="entry name" value="Ribonuclease H-like"/>
    <property type="match status" value="1"/>
</dbReference>
<feature type="compositionally biased region" description="Polar residues" evidence="1">
    <location>
        <begin position="170"/>
        <end position="179"/>
    </location>
</feature>
<feature type="region of interest" description="Disordered" evidence="1">
    <location>
        <begin position="126"/>
        <end position="256"/>
    </location>
</feature>
<feature type="compositionally biased region" description="Polar residues" evidence="1">
    <location>
        <begin position="75"/>
        <end position="85"/>
    </location>
</feature>
<dbReference type="PANTHER" id="PTHR37162">
    <property type="entry name" value="HAT FAMILY DIMERISATION DOMAINCONTAINING PROTEIN-RELATED"/>
    <property type="match status" value="1"/>
</dbReference>
<feature type="domain" description="Retrotransposon gag" evidence="2">
    <location>
        <begin position="955"/>
        <end position="1042"/>
    </location>
</feature>
<feature type="compositionally biased region" description="Low complexity" evidence="1">
    <location>
        <begin position="188"/>
        <end position="198"/>
    </location>
</feature>
<dbReference type="Proteomes" id="UP001159042">
    <property type="component" value="Unassembled WGS sequence"/>
</dbReference>
<gene>
    <name evidence="3" type="ORF">NQ315_016194</name>
</gene>
<feature type="non-terminal residue" evidence="3">
    <location>
        <position position="1463"/>
    </location>
</feature>
<feature type="region of interest" description="Disordered" evidence="1">
    <location>
        <begin position="1"/>
        <end position="85"/>
    </location>
</feature>
<sequence length="1463" mass="164957">MDEAHYRRNCRSLRPLRTSRRMSEAAAPIPVGTYEDQPTLEDTREDTNASASNSETANNYSPVNDFSGIHDGSGIESSVPQTVTRSGREFPVQELPVQENSYAINIDDIPIIFEDQLLSALSCENSQNHNQTSDQCMPENNNQNTDDPNQSLPKTNENIISIDSRPKKNVTVQVPSTSDNSKRKVEENSNSESCSNGSVYEPEQTGEESSSSASEEEREINLPETQLEQPMYGNMEEGRKRKKKPNQAEWKKKRNEKLREKGKEYLGYSRSRDGSLYVVLYTSCIADIDSTGATCNNNPSSAIVEYLVSVCFLLGNGKLNMSSTTSSDEDKNTTPPKKQKRLCVYKKEWEKDYAWLRQARTFECGSAASCSTSSAFCVVCKKMFIVSHGGLNDVKRHANRADHINHIRAQQTSQTLTAFLKIDRGRLDTDEELILAAEVTKVYHLIKHTQSFNSTDCESKLCATIFPDSKIAKKIALGRTKASSIAHNVLGPASTEIHIRELQMGSYYSVSTDASNHGSSKLFPVLLRYFNPDDGVILFLLDFFEDSDETANAICNNLKEKLQDAGLNLLKMSSYSADNASVNFGKHHSVYRLLKNENEHLVPVGCPAHMLHNASKNALDKCNFDVETLVLKVYCHFSIPLQKYFPEETEGESASGKERTLTECYLAFFDNILKLLYDTVLALEKNNLMCCEVYFVLQTLRNKLNQRVTDKFVGFLCSNMLKSFSPGQQNAAMKEFMQFYSNVWGTVKSSEVPIVYWCWSPRKRKKSGNVLRSTKHDHRKELKEAASDQVLEVQQVLQVQIKSFSQFSKANRILQVPPQLSQSVFQKLYAPAATFPRTIEKPGQQQQPRPTPGSSACTFSTSLLYPRSHMPNSERLDQGNENPAPHIELASMSFTTEFAFKIIPHFDGDRQNLHKYISCCQVVWDSATTRANQQMFLNIAKARLSGPAYNLIKYKNINDWDSLKTVLQEQYLERRTIAQIQRELLSTRQNFNEDVSSFANRIEMLTLDLDDACIASEGQASKTVIQNLNAKSALKAFVEGLQPNLKFIIKASRYTEIHEAVEAACEEERNIKTNKPLFNAQSNSFKDSGSDISLLKLSRLDDDETIFLDHKIKLQGITKEHVSSIGIIFADIHLSANAKLNYEMATLTIPTTTTEFSFEIIRPSQISVPARTELVARIHSDFTSPKLCLQKEIKPGFYVGNCVVEPKDGLCTIPLINSTEEPIQILNTRPDNDGYDLYTTYLNEIERKINENITDTDNPADKNTNIIYFTDKHFTVPIDYHSSQHELIAQEPEIRDIAYLKSDDTYFIYLVTRETQYHRSDYKDIFFCFQNLKDFAIANKIDTLTLFAGHSHEIARETLLKRKETSKTGYDKVSKPLAIKIGDKVLLKNESPVVGNTKKLQPLYQGPYEVISVDSDVNCTIMNVKFGKKAQPGSAQSADDSGTEENKVESTSQGDQDENCPVP</sequence>
<reference evidence="3 4" key="1">
    <citation type="journal article" date="2023" name="Insect Mol. Biol.">
        <title>Genome sequencing provides insights into the evolution of gene families encoding plant cell wall-degrading enzymes in longhorned beetles.</title>
        <authorList>
            <person name="Shin N.R."/>
            <person name="Okamura Y."/>
            <person name="Kirsch R."/>
            <person name="Pauchet Y."/>
        </authorList>
    </citation>
    <scope>NUCLEOTIDE SEQUENCE [LARGE SCALE GENOMIC DNA]</scope>
    <source>
        <strain evidence="3">EAD_L_NR</strain>
    </source>
</reference>
<evidence type="ECO:0000313" key="3">
    <source>
        <dbReference type="EMBL" id="KAJ8914119.1"/>
    </source>
</evidence>
<feature type="compositionally biased region" description="Polar residues" evidence="1">
    <location>
        <begin position="126"/>
        <end position="161"/>
    </location>
</feature>
<dbReference type="EMBL" id="JANEYG010000079">
    <property type="protein sequence ID" value="KAJ8914119.1"/>
    <property type="molecule type" value="Genomic_DNA"/>
</dbReference>